<evidence type="ECO:0000313" key="5">
    <source>
        <dbReference type="EMBL" id="MFC1409359.1"/>
    </source>
</evidence>
<dbReference type="InterPro" id="IPR046335">
    <property type="entry name" value="LacI/GalR-like_sensor"/>
</dbReference>
<organism evidence="5 6">
    <name type="scientific">Streptacidiphilus alkalitolerans</name>
    <dbReference type="NCBI Taxonomy" id="3342712"/>
    <lineage>
        <taxon>Bacteria</taxon>
        <taxon>Bacillati</taxon>
        <taxon>Actinomycetota</taxon>
        <taxon>Actinomycetes</taxon>
        <taxon>Kitasatosporales</taxon>
        <taxon>Streptomycetaceae</taxon>
        <taxon>Streptacidiphilus</taxon>
    </lineage>
</organism>
<dbReference type="Proteomes" id="UP001592582">
    <property type="component" value="Unassembled WGS sequence"/>
</dbReference>
<dbReference type="PANTHER" id="PTHR30146:SF138">
    <property type="entry name" value="TRANSCRIPTIONAL REGULATORY PROTEIN"/>
    <property type="match status" value="1"/>
</dbReference>
<dbReference type="PROSITE" id="PS50932">
    <property type="entry name" value="HTH_LACI_2"/>
    <property type="match status" value="1"/>
</dbReference>
<dbReference type="InterPro" id="IPR028082">
    <property type="entry name" value="Peripla_BP_I"/>
</dbReference>
<keyword evidence="3" id="KW-0804">Transcription</keyword>
<evidence type="ECO:0000256" key="2">
    <source>
        <dbReference type="ARBA" id="ARBA00023125"/>
    </source>
</evidence>
<dbReference type="EMBL" id="JBHEZX010000003">
    <property type="protein sequence ID" value="MFC1409359.1"/>
    <property type="molecule type" value="Genomic_DNA"/>
</dbReference>
<dbReference type="Gene3D" id="1.10.260.40">
    <property type="entry name" value="lambda repressor-like DNA-binding domains"/>
    <property type="match status" value="1"/>
</dbReference>
<evidence type="ECO:0000259" key="4">
    <source>
        <dbReference type="PROSITE" id="PS50932"/>
    </source>
</evidence>
<name>A0ABV6V6L8_9ACTN</name>
<evidence type="ECO:0000256" key="3">
    <source>
        <dbReference type="ARBA" id="ARBA00023163"/>
    </source>
</evidence>
<dbReference type="Pfam" id="PF00356">
    <property type="entry name" value="LacI"/>
    <property type="match status" value="1"/>
</dbReference>
<protein>
    <submittedName>
        <fullName evidence="5">LacI family DNA-binding transcriptional regulator</fullName>
    </submittedName>
</protein>
<dbReference type="PANTHER" id="PTHR30146">
    <property type="entry name" value="LACI-RELATED TRANSCRIPTIONAL REPRESSOR"/>
    <property type="match status" value="1"/>
</dbReference>
<dbReference type="InterPro" id="IPR000843">
    <property type="entry name" value="HTH_LacI"/>
</dbReference>
<dbReference type="CDD" id="cd06267">
    <property type="entry name" value="PBP1_LacI_sugar_binding-like"/>
    <property type="match status" value="1"/>
</dbReference>
<evidence type="ECO:0000313" key="6">
    <source>
        <dbReference type="Proteomes" id="UP001592582"/>
    </source>
</evidence>
<keyword evidence="1" id="KW-0805">Transcription regulation</keyword>
<dbReference type="SMART" id="SM00354">
    <property type="entry name" value="HTH_LACI"/>
    <property type="match status" value="1"/>
</dbReference>
<dbReference type="InterPro" id="IPR010982">
    <property type="entry name" value="Lambda_DNA-bd_dom_sf"/>
</dbReference>
<evidence type="ECO:0000256" key="1">
    <source>
        <dbReference type="ARBA" id="ARBA00023015"/>
    </source>
</evidence>
<dbReference type="GO" id="GO:0003677">
    <property type="term" value="F:DNA binding"/>
    <property type="evidence" value="ECO:0007669"/>
    <property type="project" value="UniProtKB-KW"/>
</dbReference>
<keyword evidence="2 5" id="KW-0238">DNA-binding</keyword>
<dbReference type="Gene3D" id="3.40.50.2300">
    <property type="match status" value="2"/>
</dbReference>
<gene>
    <name evidence="5" type="ORF">ACEZDG_08700</name>
</gene>
<dbReference type="Pfam" id="PF13377">
    <property type="entry name" value="Peripla_BP_3"/>
    <property type="match status" value="1"/>
</dbReference>
<dbReference type="SUPFAM" id="SSF53822">
    <property type="entry name" value="Periplasmic binding protein-like I"/>
    <property type="match status" value="1"/>
</dbReference>
<proteinExistence type="predicted"/>
<reference evidence="5 6" key="1">
    <citation type="submission" date="2024-09" db="EMBL/GenBank/DDBJ databases">
        <authorList>
            <person name="Lee S.D."/>
        </authorList>
    </citation>
    <scope>NUCLEOTIDE SEQUENCE [LARGE SCALE GENOMIC DNA]</scope>
    <source>
        <strain evidence="5 6">N1-1</strain>
    </source>
</reference>
<feature type="domain" description="HTH lacI-type" evidence="4">
    <location>
        <begin position="7"/>
        <end position="65"/>
    </location>
</feature>
<comment type="caution">
    <text evidence="5">The sequence shown here is derived from an EMBL/GenBank/DDBJ whole genome shotgun (WGS) entry which is preliminary data.</text>
</comment>
<dbReference type="RefSeq" id="WP_380504908.1">
    <property type="nucleotide sequence ID" value="NZ_JBHEZX010000003.1"/>
</dbReference>
<keyword evidence="6" id="KW-1185">Reference proteome</keyword>
<dbReference type="SUPFAM" id="SSF47413">
    <property type="entry name" value="lambda repressor-like DNA-binding domains"/>
    <property type="match status" value="1"/>
</dbReference>
<accession>A0ABV6V6L8</accession>
<dbReference type="CDD" id="cd01392">
    <property type="entry name" value="HTH_LacI"/>
    <property type="match status" value="1"/>
</dbReference>
<sequence length="347" mass="35903">MVTAGRPTGRDVARAAGVSQATVSLVFSENDLTRARVSASTRERVRAVAQQLGYQPQAAGRQLRLGRTGLLHLAVPNILGPFFARVLDGAQSAATESGLAVVVSSGWDRGTLARAHGTGQFDGLLLCSPDDSQLGELPDTVPVVFLDAEPAPAGLPLRRTLELDVAGGMAAAVRHLRELGHVRLGHLRSTDSAYTFRSRQAGFERAARGLEVLEVGVSINGGLEAGRAAGRELLDRTDRPGAVVCDDDVVAAGLYHAAAELGLRIPEDLSVVGIDNILAAALLSPALTTVDLPGERLGRAGVELLAALIAGDAPAAPEPLATALVLRGSTRAAAAAEVRSDRGPQDS</sequence>